<dbReference type="AlphaFoldDB" id="A0A4U1C2D5"/>
<dbReference type="OrthoDB" id="1035036at2"/>
<comment type="similarity">
    <text evidence="2">Belongs to the SusD family.</text>
</comment>
<dbReference type="InterPro" id="IPR033985">
    <property type="entry name" value="SusD-like_N"/>
</dbReference>
<feature type="domain" description="RagB/SusD" evidence="7">
    <location>
        <begin position="336"/>
        <end position="474"/>
    </location>
</feature>
<evidence type="ECO:0000259" key="7">
    <source>
        <dbReference type="Pfam" id="PF07980"/>
    </source>
</evidence>
<evidence type="ECO:0000259" key="8">
    <source>
        <dbReference type="Pfam" id="PF14322"/>
    </source>
</evidence>
<evidence type="ECO:0000256" key="2">
    <source>
        <dbReference type="ARBA" id="ARBA00006275"/>
    </source>
</evidence>
<evidence type="ECO:0000256" key="1">
    <source>
        <dbReference type="ARBA" id="ARBA00004442"/>
    </source>
</evidence>
<evidence type="ECO:0000256" key="6">
    <source>
        <dbReference type="SAM" id="SignalP"/>
    </source>
</evidence>
<protein>
    <submittedName>
        <fullName evidence="9">RagB/SusD family nutrient uptake outer membrane protein</fullName>
    </submittedName>
</protein>
<dbReference type="Pfam" id="PF07980">
    <property type="entry name" value="SusD_RagB"/>
    <property type="match status" value="1"/>
</dbReference>
<evidence type="ECO:0000256" key="3">
    <source>
        <dbReference type="ARBA" id="ARBA00022729"/>
    </source>
</evidence>
<name>A0A4U1C2D5_9SPHI</name>
<keyword evidence="5" id="KW-0998">Cell outer membrane</keyword>
<feature type="domain" description="SusD-like N-terminal" evidence="8">
    <location>
        <begin position="63"/>
        <end position="212"/>
    </location>
</feature>
<dbReference type="Gene3D" id="1.25.40.390">
    <property type="match status" value="1"/>
</dbReference>
<accession>A0A4U1C2D5</accession>
<dbReference type="InterPro" id="IPR011990">
    <property type="entry name" value="TPR-like_helical_dom_sf"/>
</dbReference>
<evidence type="ECO:0000256" key="4">
    <source>
        <dbReference type="ARBA" id="ARBA00023136"/>
    </source>
</evidence>
<sequence length="475" mass="54128">MKFNRTINGLLSLLLVLGFSACKKALEFNPTTEYSNANFWKETSQATAALNGAYTLLQSALGPEGVYYGEARADNIALNLISLNTESLNLLTNNVNSSLRISNWNQLYAVVNQANLVIKNTKIMKDNGIYSNKLSEYNQVTGQAYALRALCYFNMTRLWGDLPLVTEPLKDATDDYYIPRSDTSQVYIQIESDLDSASNRLVATYSPSIYTKAQFTLGGVNAIYTDLYMWRHQYDKAIVSSQKIITNTANYSLTSLTDASVLDNTSYAKMFTTGISSESIFEIDYNFSERGKRSFYIQVYGDLGFQPAFQVSEQLMTKFSPNDLRAKIAFDDRRAINKFFEKTNFNRSQMDDKNVIIYRLSDILLLRAEALNKKKRVPEAIAIVNQMKVRAGEVALLPAYYNTLTENQIENLILDERSKELCFEGKRWFDLVRTGKAIEVMQPINGLSDPQNYLWPIYLNEIRLNPLLKQNSYYQ</sequence>
<evidence type="ECO:0000313" key="9">
    <source>
        <dbReference type="EMBL" id="TKB99194.1"/>
    </source>
</evidence>
<dbReference type="InterPro" id="IPR012944">
    <property type="entry name" value="SusD_RagB_dom"/>
</dbReference>
<proteinExistence type="inferred from homology"/>
<dbReference type="Pfam" id="PF14322">
    <property type="entry name" value="SusD-like_3"/>
    <property type="match status" value="1"/>
</dbReference>
<dbReference type="EMBL" id="SWBP01000002">
    <property type="protein sequence ID" value="TKB99194.1"/>
    <property type="molecule type" value="Genomic_DNA"/>
</dbReference>
<feature type="chain" id="PRO_5020558199" evidence="6">
    <location>
        <begin position="26"/>
        <end position="475"/>
    </location>
</feature>
<keyword evidence="3 6" id="KW-0732">Signal</keyword>
<keyword evidence="4" id="KW-0472">Membrane</keyword>
<feature type="signal peptide" evidence="6">
    <location>
        <begin position="1"/>
        <end position="25"/>
    </location>
</feature>
<comment type="subcellular location">
    <subcellularLocation>
        <location evidence="1">Cell outer membrane</location>
    </subcellularLocation>
</comment>
<organism evidence="9 10">
    <name type="scientific">Pedobacter cryophilus</name>
    <dbReference type="NCBI Taxonomy" id="2571271"/>
    <lineage>
        <taxon>Bacteria</taxon>
        <taxon>Pseudomonadati</taxon>
        <taxon>Bacteroidota</taxon>
        <taxon>Sphingobacteriia</taxon>
        <taxon>Sphingobacteriales</taxon>
        <taxon>Sphingobacteriaceae</taxon>
        <taxon>Pedobacter</taxon>
    </lineage>
</organism>
<keyword evidence="10" id="KW-1185">Reference proteome</keyword>
<evidence type="ECO:0000256" key="5">
    <source>
        <dbReference type="ARBA" id="ARBA00023237"/>
    </source>
</evidence>
<dbReference type="CDD" id="cd08977">
    <property type="entry name" value="SusD"/>
    <property type="match status" value="1"/>
</dbReference>
<dbReference type="Proteomes" id="UP000308181">
    <property type="component" value="Unassembled WGS sequence"/>
</dbReference>
<dbReference type="RefSeq" id="WP_136826006.1">
    <property type="nucleotide sequence ID" value="NZ_SWBP01000002.1"/>
</dbReference>
<dbReference type="GO" id="GO:0009279">
    <property type="term" value="C:cell outer membrane"/>
    <property type="evidence" value="ECO:0007669"/>
    <property type="project" value="UniProtKB-SubCell"/>
</dbReference>
<evidence type="ECO:0000313" key="10">
    <source>
        <dbReference type="Proteomes" id="UP000308181"/>
    </source>
</evidence>
<reference evidence="9 10" key="1">
    <citation type="submission" date="2019-04" db="EMBL/GenBank/DDBJ databases">
        <title>Pedobacter sp. AR-3-17 sp. nov., isolated from Arctic soil.</title>
        <authorList>
            <person name="Dahal R.H."/>
            <person name="Kim D.-U."/>
        </authorList>
    </citation>
    <scope>NUCLEOTIDE SEQUENCE [LARGE SCALE GENOMIC DNA]</scope>
    <source>
        <strain evidence="9 10">AR-3-17</strain>
    </source>
</reference>
<dbReference type="PROSITE" id="PS51257">
    <property type="entry name" value="PROKAR_LIPOPROTEIN"/>
    <property type="match status" value="1"/>
</dbReference>
<dbReference type="SUPFAM" id="SSF48452">
    <property type="entry name" value="TPR-like"/>
    <property type="match status" value="1"/>
</dbReference>
<comment type="caution">
    <text evidence="9">The sequence shown here is derived from an EMBL/GenBank/DDBJ whole genome shotgun (WGS) entry which is preliminary data.</text>
</comment>
<gene>
    <name evidence="9" type="ORF">FA046_08805</name>
</gene>